<feature type="coiled-coil region" evidence="1">
    <location>
        <begin position="42"/>
        <end position="69"/>
    </location>
</feature>
<accession>A0A0F0LJ41</accession>
<keyword evidence="3" id="KW-0812">Transmembrane</keyword>
<feature type="region of interest" description="Disordered" evidence="2">
    <location>
        <begin position="213"/>
        <end position="242"/>
    </location>
</feature>
<protein>
    <submittedName>
        <fullName evidence="4">Uncharacterized protein</fullName>
    </submittedName>
</protein>
<sequence length="281" mass="29884">MDPFWAVAAELWWIAPVIAGAGAVIVLGARRGAAAGGRRLGYDAARLDLQSAQRAAAEARVAVRVARAELAGRVAGRAAGSAHPVEVSDARRALRDAEAGAKAASASVRARRAQVEAARADLALNADPQRRPLPRAIAAHDAVVARWMAYETDPAKLIAYPTIGDAGDPSTAAFLLALDEARHSRPDPARRIAPAEFGAYRDAVTRLERAFDTAERDAHARAEGRDPERERASRATGWQDTAQQVISMSADALDRAADAAASAIAAWNARERGPKQRKERD</sequence>
<feature type="compositionally biased region" description="Basic and acidic residues" evidence="2">
    <location>
        <begin position="213"/>
        <end position="233"/>
    </location>
</feature>
<keyword evidence="5" id="KW-1185">Reference proteome</keyword>
<comment type="caution">
    <text evidence="4">The sequence shown here is derived from an EMBL/GenBank/DDBJ whole genome shotgun (WGS) entry which is preliminary data.</text>
</comment>
<evidence type="ECO:0000313" key="5">
    <source>
        <dbReference type="Proteomes" id="UP000033740"/>
    </source>
</evidence>
<name>A0A0F0LJ41_9MICO</name>
<evidence type="ECO:0000256" key="3">
    <source>
        <dbReference type="SAM" id="Phobius"/>
    </source>
</evidence>
<proteinExistence type="predicted"/>
<reference evidence="4 5" key="1">
    <citation type="submission" date="2015-02" db="EMBL/GenBank/DDBJ databases">
        <title>Draft genome sequences of ten Microbacterium spp. with emphasis on heavy metal contaminated environments.</title>
        <authorList>
            <person name="Corretto E."/>
        </authorList>
    </citation>
    <scope>NUCLEOTIDE SEQUENCE [LARGE SCALE GENOMIC DNA]</scope>
    <source>
        <strain evidence="4 5">ARN176</strain>
    </source>
</reference>
<evidence type="ECO:0000313" key="4">
    <source>
        <dbReference type="EMBL" id="KJL33212.1"/>
    </source>
</evidence>
<keyword evidence="1" id="KW-0175">Coiled coil</keyword>
<dbReference type="STRING" id="582680.RS86_01871"/>
<dbReference type="PATRIC" id="fig|582680.6.peg.1937"/>
<keyword evidence="3" id="KW-1133">Transmembrane helix</keyword>
<dbReference type="Proteomes" id="UP000033740">
    <property type="component" value="Unassembled WGS sequence"/>
</dbReference>
<dbReference type="RefSeq" id="WP_045271964.1">
    <property type="nucleotide sequence ID" value="NZ_JYIX01000034.1"/>
</dbReference>
<feature type="transmembrane region" description="Helical" evidence="3">
    <location>
        <begin position="12"/>
        <end position="29"/>
    </location>
</feature>
<evidence type="ECO:0000256" key="2">
    <source>
        <dbReference type="SAM" id="MobiDB-lite"/>
    </source>
</evidence>
<dbReference type="AlphaFoldDB" id="A0A0F0LJ41"/>
<evidence type="ECO:0000256" key="1">
    <source>
        <dbReference type="SAM" id="Coils"/>
    </source>
</evidence>
<organism evidence="4 5">
    <name type="scientific">Microbacterium azadirachtae</name>
    <dbReference type="NCBI Taxonomy" id="582680"/>
    <lineage>
        <taxon>Bacteria</taxon>
        <taxon>Bacillati</taxon>
        <taxon>Actinomycetota</taxon>
        <taxon>Actinomycetes</taxon>
        <taxon>Micrococcales</taxon>
        <taxon>Microbacteriaceae</taxon>
        <taxon>Microbacterium</taxon>
    </lineage>
</organism>
<gene>
    <name evidence="4" type="ORF">RS86_01871</name>
</gene>
<keyword evidence="3" id="KW-0472">Membrane</keyword>
<dbReference type="EMBL" id="JYIX01000034">
    <property type="protein sequence ID" value="KJL33212.1"/>
    <property type="molecule type" value="Genomic_DNA"/>
</dbReference>